<dbReference type="GO" id="GO:0005886">
    <property type="term" value="C:plasma membrane"/>
    <property type="evidence" value="ECO:0007669"/>
    <property type="project" value="UniProtKB-SubCell"/>
</dbReference>
<organism evidence="1 2">
    <name type="scientific">Brevibacillus fluminis</name>
    <dbReference type="NCBI Taxonomy" id="511487"/>
    <lineage>
        <taxon>Bacteria</taxon>
        <taxon>Bacillati</taxon>
        <taxon>Bacillota</taxon>
        <taxon>Bacilli</taxon>
        <taxon>Bacillales</taxon>
        <taxon>Paenibacillaceae</taxon>
        <taxon>Brevibacillus</taxon>
    </lineage>
</organism>
<dbReference type="Proteomes" id="UP000271031">
    <property type="component" value="Unassembled WGS sequence"/>
</dbReference>
<proteinExistence type="predicted"/>
<name>A0A3M8DWN1_9BACL</name>
<dbReference type="PANTHER" id="PTHR43471:SF12">
    <property type="entry name" value="HYPOTHETICAL MEMBRANE PROTEIN, CONSERVED"/>
    <property type="match status" value="1"/>
</dbReference>
<gene>
    <name evidence="1" type="ORF">EDM56_02800</name>
</gene>
<dbReference type="OrthoDB" id="9815855at2"/>
<evidence type="ECO:0000313" key="2">
    <source>
        <dbReference type="Proteomes" id="UP000271031"/>
    </source>
</evidence>
<dbReference type="GO" id="GO:0140359">
    <property type="term" value="F:ABC-type transporter activity"/>
    <property type="evidence" value="ECO:0007669"/>
    <property type="project" value="InterPro"/>
</dbReference>
<dbReference type="Pfam" id="PF12679">
    <property type="entry name" value="ABC2_membrane_2"/>
    <property type="match status" value="1"/>
</dbReference>
<reference evidence="1 2" key="1">
    <citation type="submission" date="2018-10" db="EMBL/GenBank/DDBJ databases">
        <title>Phylogenomics of Brevibacillus.</title>
        <authorList>
            <person name="Dunlap C."/>
        </authorList>
    </citation>
    <scope>NUCLEOTIDE SEQUENCE [LARGE SCALE GENOMIC DNA]</scope>
    <source>
        <strain evidence="1 2">JCM 15716</strain>
    </source>
</reference>
<dbReference type="PANTHER" id="PTHR43471">
    <property type="entry name" value="ABC TRANSPORTER PERMEASE"/>
    <property type="match status" value="1"/>
</dbReference>
<accession>A0A3M8DWN1</accession>
<protein>
    <submittedName>
        <fullName evidence="1">ABC transporter permease</fullName>
    </submittedName>
</protein>
<evidence type="ECO:0000313" key="1">
    <source>
        <dbReference type="EMBL" id="RNB91701.1"/>
    </source>
</evidence>
<dbReference type="EMBL" id="RHHQ01000004">
    <property type="protein sequence ID" value="RNB91701.1"/>
    <property type="molecule type" value="Genomic_DNA"/>
</dbReference>
<sequence>MKGFFSNPLIVKEMRERFRSKKSFWILGIYLFVMGAILLGFMYVEQLDKSLVPGENREWFILIAGLQYGMICFIAPALSAGTISGERERQTLHVLLTTQLSPLSIIWSKLVTSLAFISVLVLSSLPLYSFVFLYGGMSPQQLATLVLFFGVNILFFGSLGLFCSTCIKRTGVSTITSYGIAFFFVVGTGLLLLFIGNLLREIMPSQYPFEEVWQLPVLKVLAMLNPVVVMGELFGETIGPMTDFPMPPWAAFSIVYVALSIGLILVSGYLLRPNRKQRWGWKKA</sequence>
<dbReference type="AlphaFoldDB" id="A0A3M8DWN1"/>
<dbReference type="RefSeq" id="WP_122916364.1">
    <property type="nucleotide sequence ID" value="NZ_RHHQ01000004.1"/>
</dbReference>
<keyword evidence="2" id="KW-1185">Reference proteome</keyword>
<comment type="caution">
    <text evidence="1">The sequence shown here is derived from an EMBL/GenBank/DDBJ whole genome shotgun (WGS) entry which is preliminary data.</text>
</comment>